<evidence type="ECO:0000313" key="5">
    <source>
        <dbReference type="EMBL" id="APE30579.1"/>
    </source>
</evidence>
<dbReference type="InterPro" id="IPR006059">
    <property type="entry name" value="SBP"/>
</dbReference>
<feature type="signal peptide" evidence="4">
    <location>
        <begin position="1"/>
        <end position="21"/>
    </location>
</feature>
<dbReference type="GO" id="GO:0030288">
    <property type="term" value="C:outer membrane-bounded periplasmic space"/>
    <property type="evidence" value="ECO:0007669"/>
    <property type="project" value="TreeGrafter"/>
</dbReference>
<evidence type="ECO:0000256" key="1">
    <source>
        <dbReference type="ARBA" id="ARBA00008520"/>
    </source>
</evidence>
<dbReference type="EMBL" id="CP018139">
    <property type="protein sequence ID" value="APE30579.1"/>
    <property type="molecule type" value="Genomic_DNA"/>
</dbReference>
<dbReference type="KEGG" id="hsi:BOX17_06165"/>
<dbReference type="RefSeq" id="WP_071942776.1">
    <property type="nucleotide sequence ID" value="NZ_CP018139.1"/>
</dbReference>
<comment type="similarity">
    <text evidence="1">Belongs to the bacterial solute-binding protein 1 family.</text>
</comment>
<feature type="chain" id="PRO_5012181774" evidence="4">
    <location>
        <begin position="22"/>
        <end position="343"/>
    </location>
</feature>
<dbReference type="PANTHER" id="PTHR30006:SF15">
    <property type="entry name" value="IRON-UTILIZATION PERIPLASMIC PROTEIN"/>
    <property type="match status" value="1"/>
</dbReference>
<reference evidence="6" key="1">
    <citation type="submission" date="2016-11" db="EMBL/GenBank/DDBJ databases">
        <title>Halolamina sediminis sp. nov., an extremely halophilic archaeon isolated from solar salt.</title>
        <authorList>
            <person name="Koh H.-W."/>
            <person name="Rani S."/>
            <person name="Park S.-J."/>
        </authorList>
    </citation>
    <scope>NUCLEOTIDE SEQUENCE [LARGE SCALE GENOMIC DNA]</scope>
    <source>
        <strain evidence="6">Hb3</strain>
    </source>
</reference>
<keyword evidence="3" id="KW-0408">Iron</keyword>
<accession>A0A1J0VEW6</accession>
<dbReference type="InterPro" id="IPR026045">
    <property type="entry name" value="Ferric-bd"/>
</dbReference>
<organism evidence="5 6">
    <name type="scientific">Halomonas aestuarii</name>
    <dbReference type="NCBI Taxonomy" id="1897729"/>
    <lineage>
        <taxon>Bacteria</taxon>
        <taxon>Pseudomonadati</taxon>
        <taxon>Pseudomonadota</taxon>
        <taxon>Gammaproteobacteria</taxon>
        <taxon>Oceanospirillales</taxon>
        <taxon>Halomonadaceae</taxon>
        <taxon>Halomonas</taxon>
    </lineage>
</organism>
<evidence type="ECO:0000313" key="6">
    <source>
        <dbReference type="Proteomes" id="UP000181985"/>
    </source>
</evidence>
<dbReference type="OrthoDB" id="9769567at2"/>
<gene>
    <name evidence="5" type="ORF">BOX17_06165</name>
</gene>
<proteinExistence type="inferred from homology"/>
<feature type="binding site" evidence="3">
    <location>
        <position position="224"/>
    </location>
    <ligand>
        <name>Fe cation</name>
        <dbReference type="ChEBI" id="CHEBI:24875"/>
    </ligand>
</feature>
<feature type="binding site" evidence="3">
    <location>
        <position position="225"/>
    </location>
    <ligand>
        <name>Fe cation</name>
        <dbReference type="ChEBI" id="CHEBI:24875"/>
    </ligand>
</feature>
<dbReference type="PIRSF" id="PIRSF002825">
    <property type="entry name" value="CfbpA"/>
    <property type="match status" value="1"/>
</dbReference>
<dbReference type="Proteomes" id="UP000181985">
    <property type="component" value="Chromosome"/>
</dbReference>
<evidence type="ECO:0000256" key="3">
    <source>
        <dbReference type="PIRSR" id="PIRSR002825-1"/>
    </source>
</evidence>
<evidence type="ECO:0000256" key="4">
    <source>
        <dbReference type="SAM" id="SignalP"/>
    </source>
</evidence>
<evidence type="ECO:0000256" key="2">
    <source>
        <dbReference type="ARBA" id="ARBA00022729"/>
    </source>
</evidence>
<keyword evidence="2 4" id="KW-0732">Signal</keyword>
<dbReference type="CDD" id="cd13542">
    <property type="entry name" value="PBP2_FutA1_ilke"/>
    <property type="match status" value="1"/>
</dbReference>
<keyword evidence="3" id="KW-0479">Metal-binding</keyword>
<dbReference type="Gene3D" id="3.40.190.10">
    <property type="entry name" value="Periplasmic binding protein-like II"/>
    <property type="match status" value="2"/>
</dbReference>
<sequence length="343" mass="37352">MPLNRRIALPLAALMAGSAMASQAAAAEELNIYSARHYDSDAALYAAFTEQTGIEVNVLEGDSDQLIQRLKLEGEAGPADVLITVDAGRLWRGEQEGVFASVESAVLDERLPAYMHHPEGKWFGFSQRVRAIFIDPTEVDADAITRYENLADPALKGEVCIRSSNNIYNQSLLASMIAHHGEEEAEAWAQGVVDNFARDPEGGDTDQILGVASGECNVAVANHYYYVRLLNSDNESDREAAEKVQIVFPNQEDRGAHVNVGGAGMVKGAPHPENAVRFLEFLASDEAQALFATGNYEFPAVDSVELDGVIAAWGDFKKDDLNVSVLGENNPEAVRIFDRVGWR</sequence>
<dbReference type="PANTHER" id="PTHR30006">
    <property type="entry name" value="THIAMINE-BINDING PERIPLASMIC PROTEIN-RELATED"/>
    <property type="match status" value="1"/>
</dbReference>
<protein>
    <submittedName>
        <fullName evidence="5">Fe(3+) ABC transporter substrate-binding protein</fullName>
    </submittedName>
</protein>
<dbReference type="AlphaFoldDB" id="A0A1J0VEW6"/>
<dbReference type="SUPFAM" id="SSF53850">
    <property type="entry name" value="Periplasmic binding protein-like II"/>
    <property type="match status" value="1"/>
</dbReference>
<dbReference type="Pfam" id="PF13416">
    <property type="entry name" value="SBP_bac_8"/>
    <property type="match status" value="1"/>
</dbReference>
<name>A0A1J0VEW6_9GAMM</name>
<dbReference type="GO" id="GO:0046872">
    <property type="term" value="F:metal ion binding"/>
    <property type="evidence" value="ECO:0007669"/>
    <property type="project" value="UniProtKB-KW"/>
</dbReference>
<feature type="binding site" evidence="3">
    <location>
        <position position="37"/>
    </location>
    <ligand>
        <name>Fe cation</name>
        <dbReference type="ChEBI" id="CHEBI:24875"/>
    </ligand>
</feature>
<keyword evidence="6" id="KW-1185">Reference proteome</keyword>